<dbReference type="Pfam" id="PF00535">
    <property type="entry name" value="Glycos_transf_2"/>
    <property type="match status" value="1"/>
</dbReference>
<name>A0A233RFF3_9GAMM</name>
<dbReference type="InterPro" id="IPR001173">
    <property type="entry name" value="Glyco_trans_2-like"/>
</dbReference>
<evidence type="ECO:0000256" key="1">
    <source>
        <dbReference type="ARBA" id="ARBA00006739"/>
    </source>
</evidence>
<dbReference type="SUPFAM" id="SSF48452">
    <property type="entry name" value="TPR-like"/>
    <property type="match status" value="1"/>
</dbReference>
<keyword evidence="3" id="KW-0808">Transferase</keyword>
<dbReference type="OrthoDB" id="5123492at2"/>
<dbReference type="RefSeq" id="WP_094198892.1">
    <property type="nucleotide sequence ID" value="NZ_NBIM01000001.1"/>
</dbReference>
<accession>A0A233RFF3</accession>
<feature type="repeat" description="TPR" evidence="4">
    <location>
        <begin position="15"/>
        <end position="48"/>
    </location>
</feature>
<dbReference type="InterPro" id="IPR001296">
    <property type="entry name" value="Glyco_trans_1"/>
</dbReference>
<feature type="domain" description="Glycosyl transferase family 1" evidence="5">
    <location>
        <begin position="577"/>
        <end position="698"/>
    </location>
</feature>
<dbReference type="AlphaFoldDB" id="A0A233RFF3"/>
<comment type="similarity">
    <text evidence="1">Belongs to the glycosyltransferase 2 family.</text>
</comment>
<evidence type="ECO:0000256" key="4">
    <source>
        <dbReference type="PROSITE-ProRule" id="PRU00339"/>
    </source>
</evidence>
<evidence type="ECO:0000313" key="7">
    <source>
        <dbReference type="EMBL" id="OXY82113.1"/>
    </source>
</evidence>
<dbReference type="InterPro" id="IPR011990">
    <property type="entry name" value="TPR-like_helical_dom_sf"/>
</dbReference>
<protein>
    <submittedName>
        <fullName evidence="7">Uncharacterized protein</fullName>
    </submittedName>
</protein>
<evidence type="ECO:0000256" key="3">
    <source>
        <dbReference type="ARBA" id="ARBA00022679"/>
    </source>
</evidence>
<dbReference type="Gene3D" id="3.90.550.10">
    <property type="entry name" value="Spore Coat Polysaccharide Biosynthesis Protein SpsA, Chain A"/>
    <property type="match status" value="1"/>
</dbReference>
<evidence type="ECO:0000259" key="6">
    <source>
        <dbReference type="Pfam" id="PF00535"/>
    </source>
</evidence>
<dbReference type="Gene3D" id="3.40.50.2000">
    <property type="entry name" value="Glycogen Phosphorylase B"/>
    <property type="match status" value="1"/>
</dbReference>
<dbReference type="Gene3D" id="3.40.50.11090">
    <property type="match status" value="1"/>
</dbReference>
<reference evidence="7 8" key="1">
    <citation type="submission" date="2017-08" db="EMBL/GenBank/DDBJ databases">
        <title>A Genome Sequence of Oceanimonas doudoroffii ATCC 27123T.</title>
        <authorList>
            <person name="Brennan M.A."/>
            <person name="Maclea K.S."/>
            <person name="Mcclelland W.D."/>
            <person name="Trachtenberg A.M."/>
        </authorList>
    </citation>
    <scope>NUCLEOTIDE SEQUENCE [LARGE SCALE GENOMIC DNA]</scope>
    <source>
        <strain evidence="7 8">ATCC 27123</strain>
    </source>
</reference>
<dbReference type="SUPFAM" id="SSF53448">
    <property type="entry name" value="Nucleotide-diphospho-sugar transferases"/>
    <property type="match status" value="1"/>
</dbReference>
<evidence type="ECO:0000256" key="2">
    <source>
        <dbReference type="ARBA" id="ARBA00022676"/>
    </source>
</evidence>
<comment type="caution">
    <text evidence="7">The sequence shown here is derived from an EMBL/GenBank/DDBJ whole genome shotgun (WGS) entry which is preliminary data.</text>
</comment>
<dbReference type="CDD" id="cd04186">
    <property type="entry name" value="GT_2_like_c"/>
    <property type="match status" value="1"/>
</dbReference>
<gene>
    <name evidence="7" type="ORF">B6S08_00830</name>
</gene>
<sequence length="737" mass="82671">MKDNTRTQPASNTEDKTYLAQGNSALKSGDYQQAINLFQKVLKQSPELHKIINFNVKLAQSKLLPPQKNNSTNQPKLVLPASNSPANLYGINSEKYTIDIVIPVYNALDDVQRCLEAIERNTDGFNVNVYIVNDGSETPTTEWLRAYCKNKPMFVLTENEHNRGYTPTVNVGLRQCKGDYIVTLNSDTIVTKGWLSGLVRCFKSSTELGVVGPLSNAASWQNVPNLLDENNQFAVNELPNGWTADDMALLVRNASNHHYPQVPFVNGFCFMISKAAFEKVGLLDEDTFPTGYGEENDYCIRVAEAGFKLAICDDTYVFHAKSKSFGHEKRKKLSKIGSDALKAKHGKEKVNKLAGKIRDMDIFNDIRGQVQQSLTKSFSKSVKDPLLNRILFLLPVSGGGGGVHSIVQETMGMRRIGVRAKIAVPKKHRPKFIKKYEDIDVVEDLFLGFEHHELGELSKKFDVIVGTIYTSMKLVKEVVSANPGIQPAYYVQDYEPLFSEPGTPEWQEARDSYTLVPNAILFAKTDWICQKVYEEHGVHVRKVSPSIDHDVYKPDPLAKKRAGLEDKIVISAMIRPKTPRRGAERTMRLLKNLHDRFGEKVHIEIFGCAEEDPLFQKLERQFKYKNNGELTRPGVASVLQKSDCFIDLSDYQAFGRTGLEAMACGTFTISTKYGGILEYMFNNKNGFLVNPFGNIEAAHFDSLLSAENIKHLKRNSLITASNYSIHKAALSELFSLS</sequence>
<dbReference type="Proteomes" id="UP000242757">
    <property type="component" value="Unassembled WGS sequence"/>
</dbReference>
<dbReference type="SUPFAM" id="SSF53756">
    <property type="entry name" value="UDP-Glycosyltransferase/glycogen phosphorylase"/>
    <property type="match status" value="1"/>
</dbReference>
<dbReference type="InterPro" id="IPR029044">
    <property type="entry name" value="Nucleotide-diphossugar_trans"/>
</dbReference>
<keyword evidence="8" id="KW-1185">Reference proteome</keyword>
<dbReference type="PANTHER" id="PTHR43179">
    <property type="entry name" value="RHAMNOSYLTRANSFERASE WBBL"/>
    <property type="match status" value="1"/>
</dbReference>
<feature type="domain" description="Glycosyltransferase 2-like" evidence="6">
    <location>
        <begin position="100"/>
        <end position="280"/>
    </location>
</feature>
<dbReference type="PANTHER" id="PTHR43179:SF12">
    <property type="entry name" value="GALACTOFURANOSYLTRANSFERASE GLFT2"/>
    <property type="match status" value="1"/>
</dbReference>
<organism evidence="7 8">
    <name type="scientific">Oceanimonas doudoroffii</name>
    <dbReference type="NCBI Taxonomy" id="84158"/>
    <lineage>
        <taxon>Bacteria</taxon>
        <taxon>Pseudomonadati</taxon>
        <taxon>Pseudomonadota</taxon>
        <taxon>Gammaproteobacteria</taxon>
        <taxon>Aeromonadales</taxon>
        <taxon>Aeromonadaceae</taxon>
        <taxon>Oceanimonas</taxon>
    </lineage>
</organism>
<dbReference type="PROSITE" id="PS50005">
    <property type="entry name" value="TPR"/>
    <property type="match status" value="1"/>
</dbReference>
<keyword evidence="2" id="KW-0328">Glycosyltransferase</keyword>
<dbReference type="GO" id="GO:0016757">
    <property type="term" value="F:glycosyltransferase activity"/>
    <property type="evidence" value="ECO:0007669"/>
    <property type="project" value="UniProtKB-KW"/>
</dbReference>
<dbReference type="InterPro" id="IPR019734">
    <property type="entry name" value="TPR_rpt"/>
</dbReference>
<dbReference type="SMART" id="SM00028">
    <property type="entry name" value="TPR"/>
    <property type="match status" value="1"/>
</dbReference>
<proteinExistence type="inferred from homology"/>
<dbReference type="EMBL" id="NBIM01000001">
    <property type="protein sequence ID" value="OXY82113.1"/>
    <property type="molecule type" value="Genomic_DNA"/>
</dbReference>
<evidence type="ECO:0000259" key="5">
    <source>
        <dbReference type="Pfam" id="PF00534"/>
    </source>
</evidence>
<evidence type="ECO:0000313" key="8">
    <source>
        <dbReference type="Proteomes" id="UP000242757"/>
    </source>
</evidence>
<keyword evidence="4" id="KW-0802">TPR repeat</keyword>
<dbReference type="Pfam" id="PF00534">
    <property type="entry name" value="Glycos_transf_1"/>
    <property type="match status" value="1"/>
</dbReference>